<dbReference type="InterPro" id="IPR036028">
    <property type="entry name" value="SH3-like_dom_sf"/>
</dbReference>
<dbReference type="EMBL" id="FN668683">
    <property type="protein sequence ID" value="CBK24299.2"/>
    <property type="molecule type" value="Genomic_DNA"/>
</dbReference>
<proteinExistence type="predicted"/>
<evidence type="ECO:0000313" key="5">
    <source>
        <dbReference type="Proteomes" id="UP000008312"/>
    </source>
</evidence>
<evidence type="ECO:0000256" key="2">
    <source>
        <dbReference type="PROSITE-ProRule" id="PRU00192"/>
    </source>
</evidence>
<dbReference type="RefSeq" id="XP_012898347.1">
    <property type="nucleotide sequence ID" value="XM_013042893.1"/>
</dbReference>
<dbReference type="OrthoDB" id="73680at2759"/>
<sequence>MMAVALYDYEGNKEYHSLPMKKGTEMIVLKYNTSRDWTFVNMNGTTTWEPTAYLQINDKKKSESGSRPFKTHSREIVTGVGSQRAIVIADFEGLDGSEMTVKKGEVVQIVKEDGEWLFGTELG</sequence>
<organism evidence="4">
    <name type="scientific">Blastocystis hominis</name>
    <dbReference type="NCBI Taxonomy" id="12968"/>
    <lineage>
        <taxon>Eukaryota</taxon>
        <taxon>Sar</taxon>
        <taxon>Stramenopiles</taxon>
        <taxon>Bigyra</taxon>
        <taxon>Opalozoa</taxon>
        <taxon>Opalinata</taxon>
        <taxon>Blastocystidae</taxon>
        <taxon>Blastocystis</taxon>
    </lineage>
</organism>
<dbReference type="AlphaFoldDB" id="D8M8B0"/>
<dbReference type="SUPFAM" id="SSF50044">
    <property type="entry name" value="SH3-domain"/>
    <property type="match status" value="2"/>
</dbReference>
<evidence type="ECO:0000259" key="3">
    <source>
        <dbReference type="PROSITE" id="PS50002"/>
    </source>
</evidence>
<evidence type="ECO:0000256" key="1">
    <source>
        <dbReference type="ARBA" id="ARBA00022443"/>
    </source>
</evidence>
<dbReference type="Proteomes" id="UP000008312">
    <property type="component" value="Unassembled WGS sequence"/>
</dbReference>
<keyword evidence="1 2" id="KW-0728">SH3 domain</keyword>
<dbReference type="GeneID" id="24923295"/>
<dbReference type="InterPro" id="IPR001452">
    <property type="entry name" value="SH3_domain"/>
</dbReference>
<dbReference type="PROSITE" id="PS50002">
    <property type="entry name" value="SH3"/>
    <property type="match status" value="1"/>
</dbReference>
<dbReference type="InParanoid" id="D8M8B0"/>
<dbReference type="CDD" id="cd00174">
    <property type="entry name" value="SH3"/>
    <property type="match status" value="1"/>
</dbReference>
<gene>
    <name evidence="4" type="ORF">GSBLH_T00007171001</name>
</gene>
<keyword evidence="5" id="KW-1185">Reference proteome</keyword>
<reference evidence="4" key="1">
    <citation type="submission" date="2010-02" db="EMBL/GenBank/DDBJ databases">
        <title>Sequencing and annotation of the Blastocystis hominis genome.</title>
        <authorList>
            <person name="Wincker P."/>
        </authorList>
    </citation>
    <scope>NUCLEOTIDE SEQUENCE</scope>
    <source>
        <strain evidence="4">Singapore isolate B</strain>
    </source>
</reference>
<evidence type="ECO:0000313" key="4">
    <source>
        <dbReference type="EMBL" id="CBK24299.2"/>
    </source>
</evidence>
<name>D8M8B0_BLAHO</name>
<feature type="domain" description="SH3" evidence="3">
    <location>
        <begin position="80"/>
        <end position="123"/>
    </location>
</feature>
<dbReference type="Gene3D" id="2.30.30.40">
    <property type="entry name" value="SH3 Domains"/>
    <property type="match status" value="2"/>
</dbReference>
<protein>
    <recommendedName>
        <fullName evidence="3">SH3 domain-containing protein</fullName>
    </recommendedName>
</protein>
<accession>D8M8B0</accession>
<dbReference type="Pfam" id="PF00018">
    <property type="entry name" value="SH3_1"/>
    <property type="match status" value="2"/>
</dbReference>